<feature type="chain" id="PRO_5002025895" evidence="1">
    <location>
        <begin position="20"/>
        <end position="345"/>
    </location>
</feature>
<dbReference type="GO" id="GO:0005737">
    <property type="term" value="C:cytoplasm"/>
    <property type="evidence" value="ECO:0007669"/>
    <property type="project" value="TreeGrafter"/>
</dbReference>
<sequence>MLTCTLNAVLLLLTGSALAQDFETTYRDYSLQATRDIDRAGKLELSFTVLQVPDMHYTGNSNYSCRGPPHEPCREANMTDFIGRLIDSVQPGLVVFTGDQVEDTEIEHTAEEVKFAIDSYAHQAISRQTPWAMVFGNHDEGKSYSRQQMLSYITSLPYAYSQSGPLNIGGTGNYELNVTSAGGKSAFRMYFLDTGVKGAISNRQNVYLRQRADANKPEKLAAILFYHSPIPEYVLGKEDKVLCGHQGEKVSYGPQSGLMDTIVAMGDVKATFVGHDHYNDYCVLRRGIQLCYGGGVGYAYGDPKLPRSARVIQWKRNSTAEVITTWKQADGDFAKYEFTLYSRSL</sequence>
<evidence type="ECO:0000313" key="3">
    <source>
        <dbReference type="EMBL" id="AIG55860.1"/>
    </source>
</evidence>
<proteinExistence type="predicted"/>
<name>A0A0A7CN22_ACHHY</name>
<keyword evidence="1" id="KW-0732">Signal</keyword>
<dbReference type="PANTHER" id="PTHR32440:SF0">
    <property type="entry name" value="PHOSPHATASE DCR2-RELATED"/>
    <property type="match status" value="1"/>
</dbReference>
<organism evidence="3">
    <name type="scientific">Achlya hypogyna</name>
    <name type="common">Oomycete</name>
    <name type="synonym">Protoachlya hypogyna</name>
    <dbReference type="NCBI Taxonomy" id="1202772"/>
    <lineage>
        <taxon>Eukaryota</taxon>
        <taxon>Sar</taxon>
        <taxon>Stramenopiles</taxon>
        <taxon>Oomycota</taxon>
        <taxon>Saprolegniomycetes</taxon>
        <taxon>Saprolegniales</taxon>
        <taxon>Achlyaceae</taxon>
        <taxon>Achlya</taxon>
    </lineage>
</organism>
<dbReference type="PANTHER" id="PTHR32440">
    <property type="entry name" value="PHOSPHATASE DCR2-RELATED-RELATED"/>
    <property type="match status" value="1"/>
</dbReference>
<protein>
    <submittedName>
        <fullName evidence="3">Secreted protein</fullName>
    </submittedName>
</protein>
<evidence type="ECO:0000256" key="1">
    <source>
        <dbReference type="SAM" id="SignalP"/>
    </source>
</evidence>
<dbReference type="SUPFAM" id="SSF56300">
    <property type="entry name" value="Metallo-dependent phosphatases"/>
    <property type="match status" value="1"/>
</dbReference>
<feature type="signal peptide" evidence="1">
    <location>
        <begin position="1"/>
        <end position="19"/>
    </location>
</feature>
<dbReference type="GO" id="GO:0016788">
    <property type="term" value="F:hydrolase activity, acting on ester bonds"/>
    <property type="evidence" value="ECO:0007669"/>
    <property type="project" value="TreeGrafter"/>
</dbReference>
<feature type="domain" description="Calcineurin-like phosphoesterase" evidence="2">
    <location>
        <begin position="48"/>
        <end position="278"/>
    </location>
</feature>
<dbReference type="InterPro" id="IPR004843">
    <property type="entry name" value="Calcineurin-like_PHP"/>
</dbReference>
<dbReference type="Pfam" id="PF00149">
    <property type="entry name" value="Metallophos"/>
    <property type="match status" value="1"/>
</dbReference>
<accession>A0A0A7CN22</accession>
<dbReference type="AlphaFoldDB" id="A0A0A7CN22"/>
<reference evidence="3" key="1">
    <citation type="journal article" date="2014" name="Genome Biol. Evol.">
        <title>The secreted proteins of Achlya hypogyna and Thraustotheca clavata identify the ancestral oomycete secretome and reveal gene acquisitions by horizontal gene transfer.</title>
        <authorList>
            <person name="Misner I."/>
            <person name="Blouin N."/>
            <person name="Leonard G."/>
            <person name="Richards T.A."/>
            <person name="Lane C.E."/>
        </authorList>
    </citation>
    <scope>NUCLEOTIDE SEQUENCE</scope>
    <source>
        <strain evidence="3">ATCC 48635</strain>
    </source>
</reference>
<dbReference type="EMBL" id="KM038399">
    <property type="protein sequence ID" value="AIG55860.1"/>
    <property type="molecule type" value="Genomic_DNA"/>
</dbReference>
<dbReference type="Gene3D" id="3.60.21.10">
    <property type="match status" value="1"/>
</dbReference>
<evidence type="ECO:0000259" key="2">
    <source>
        <dbReference type="Pfam" id="PF00149"/>
    </source>
</evidence>
<dbReference type="InterPro" id="IPR029052">
    <property type="entry name" value="Metallo-depent_PP-like"/>
</dbReference>